<comment type="caution">
    <text evidence="5">The sequence shown here is derived from an EMBL/GenBank/DDBJ whole genome shotgun (WGS) entry which is preliminary data.</text>
</comment>
<name>A0A0E9LSH2_9BACT</name>
<evidence type="ECO:0000313" key="6">
    <source>
        <dbReference type="Proteomes" id="UP000032900"/>
    </source>
</evidence>
<dbReference type="RefSeq" id="WP_262486829.1">
    <property type="nucleotide sequence ID" value="NZ_BAZW01000001.1"/>
</dbReference>
<dbReference type="InterPro" id="IPR016171">
    <property type="entry name" value="Vanillyl_alc_oxidase_C-sub2"/>
</dbReference>
<dbReference type="GO" id="GO:0050660">
    <property type="term" value="F:flavin adenine dinucleotide binding"/>
    <property type="evidence" value="ECO:0007669"/>
    <property type="project" value="InterPro"/>
</dbReference>
<dbReference type="PANTHER" id="PTHR32479:SF19">
    <property type="entry name" value="ANAEROBIC GLYCEROL-3-PHOSPHATE DEHYDROGENASE SUBUNIT C"/>
    <property type="match status" value="1"/>
</dbReference>
<gene>
    <name evidence="5" type="ORF">JCM15548_152</name>
</gene>
<proteinExistence type="predicted"/>
<reference evidence="5 6" key="1">
    <citation type="journal article" date="2015" name="Microbes Environ.">
        <title>Distribution and evolution of nitrogen fixation genes in the phylum bacteroidetes.</title>
        <authorList>
            <person name="Inoue J."/>
            <person name="Oshima K."/>
            <person name="Suda W."/>
            <person name="Sakamoto M."/>
            <person name="Iino T."/>
            <person name="Noda S."/>
            <person name="Hongoh Y."/>
            <person name="Hattori M."/>
            <person name="Ohkuma M."/>
        </authorList>
    </citation>
    <scope>NUCLEOTIDE SEQUENCE [LARGE SCALE GENOMIC DNA]</scope>
    <source>
        <strain evidence="5">JCM 15548</strain>
    </source>
</reference>
<dbReference type="PROSITE" id="PS00198">
    <property type="entry name" value="4FE4S_FER_1"/>
    <property type="match status" value="1"/>
</dbReference>
<keyword evidence="2" id="KW-0408">Iron</keyword>
<sequence>MKRVKKVFDPQGLLNPGKITGTPPMDQSFRYQPEAKKVIEPTAFNWTADGGLLRAVERCSGSGDCIKSSLAGGTMCPSYMGTRDEKHSTRGRANALRAFLQGQKEVDGMGLDEMAGVLDLCLSCKACKSECPSGVDMARLKAEFMQYFHDQRGVDFGTRVMAHLPLINRWLFPFRQLANPLLSTLWLKRRLNGLAGISKERTLPTYSAKRFDTWFHRQGGLIDERPNGRVMLLADEFTNFYDSPIGIKTVLLLHRLGYGVVLAPIKESGRTQISKGFVRSAGVIAKHNLHKLKRRVTADLPLVGIEPSTVLTFRDEYPDLVPQSMRQQALDTAEHTFTIEEFLHREMKAGRILPSAFTDAERDIQFHAHCYQKSLSHTSIIKEVLSFPKNYSATEIPSGCCGMAGGFGYEEKHYHLSMKIGELTLFPHVRQTPESTLLVAPGHSCRHQIKDGTQRDAVHPVELLFEALL</sequence>
<dbReference type="InterPro" id="IPR009051">
    <property type="entry name" value="Helical_ferredxn"/>
</dbReference>
<organism evidence="5 6">
    <name type="scientific">Geofilum rubicundum JCM 15548</name>
    <dbReference type="NCBI Taxonomy" id="1236989"/>
    <lineage>
        <taxon>Bacteria</taxon>
        <taxon>Pseudomonadati</taxon>
        <taxon>Bacteroidota</taxon>
        <taxon>Bacteroidia</taxon>
        <taxon>Marinilabiliales</taxon>
        <taxon>Marinilabiliaceae</taxon>
        <taxon>Geofilum</taxon>
    </lineage>
</organism>
<protein>
    <submittedName>
        <fullName evidence="5">Fe-S protein, homolog of lactate dehydrogenase SO1521</fullName>
    </submittedName>
</protein>
<accession>A0A0E9LSH2</accession>
<feature type="domain" description="FAD-binding oxidoreductase/transferase type 4 C-terminal" evidence="4">
    <location>
        <begin position="1"/>
        <end position="19"/>
    </location>
</feature>
<keyword evidence="3" id="KW-0411">Iron-sulfur</keyword>
<dbReference type="InterPro" id="IPR017900">
    <property type="entry name" value="4Fe4S_Fe_S_CS"/>
</dbReference>
<dbReference type="Gene3D" id="1.10.45.10">
    <property type="entry name" value="Vanillyl-alcohol Oxidase, Chain A, domain 4"/>
    <property type="match status" value="1"/>
</dbReference>
<dbReference type="GO" id="GO:0051536">
    <property type="term" value="F:iron-sulfur cluster binding"/>
    <property type="evidence" value="ECO:0007669"/>
    <property type="project" value="UniProtKB-KW"/>
</dbReference>
<dbReference type="EMBL" id="BAZW01000001">
    <property type="protein sequence ID" value="GAO28091.1"/>
    <property type="molecule type" value="Genomic_DNA"/>
</dbReference>
<dbReference type="InterPro" id="IPR004113">
    <property type="entry name" value="FAD-bd_oxidored_4_C"/>
</dbReference>
<dbReference type="Proteomes" id="UP000032900">
    <property type="component" value="Unassembled WGS sequence"/>
</dbReference>
<dbReference type="GO" id="GO:0003824">
    <property type="term" value="F:catalytic activity"/>
    <property type="evidence" value="ECO:0007669"/>
    <property type="project" value="InterPro"/>
</dbReference>
<evidence type="ECO:0000256" key="3">
    <source>
        <dbReference type="ARBA" id="ARBA00023014"/>
    </source>
</evidence>
<evidence type="ECO:0000259" key="4">
    <source>
        <dbReference type="Pfam" id="PF02913"/>
    </source>
</evidence>
<dbReference type="AlphaFoldDB" id="A0A0E9LSH2"/>
<evidence type="ECO:0000313" key="5">
    <source>
        <dbReference type="EMBL" id="GAO28091.1"/>
    </source>
</evidence>
<dbReference type="Pfam" id="PF02913">
    <property type="entry name" value="FAD-oxidase_C"/>
    <property type="match status" value="1"/>
</dbReference>
<dbReference type="Gene3D" id="1.10.1060.10">
    <property type="entry name" value="Alpha-helical ferredoxin"/>
    <property type="match status" value="1"/>
</dbReference>
<dbReference type="PANTHER" id="PTHR32479">
    <property type="entry name" value="GLYCOLATE OXIDASE IRON-SULFUR SUBUNIT"/>
    <property type="match status" value="1"/>
</dbReference>
<dbReference type="STRING" id="1236989.JCM15548_152"/>
<evidence type="ECO:0000256" key="1">
    <source>
        <dbReference type="ARBA" id="ARBA00022723"/>
    </source>
</evidence>
<evidence type="ECO:0000256" key="2">
    <source>
        <dbReference type="ARBA" id="ARBA00023004"/>
    </source>
</evidence>
<dbReference type="Pfam" id="PF13534">
    <property type="entry name" value="Fer4_17"/>
    <property type="match status" value="1"/>
</dbReference>
<dbReference type="GO" id="GO:0046872">
    <property type="term" value="F:metal ion binding"/>
    <property type="evidence" value="ECO:0007669"/>
    <property type="project" value="UniProtKB-KW"/>
</dbReference>
<keyword evidence="6" id="KW-1185">Reference proteome</keyword>
<keyword evidence="1" id="KW-0479">Metal-binding</keyword>
<dbReference type="SUPFAM" id="SSF46548">
    <property type="entry name" value="alpha-helical ferredoxin"/>
    <property type="match status" value="1"/>
</dbReference>